<dbReference type="EMBL" id="JAGKHQ010000010">
    <property type="protein sequence ID" value="KAG7506362.1"/>
    <property type="molecule type" value="Genomic_DNA"/>
</dbReference>
<organism evidence="2 3">
    <name type="scientific">Solea senegalensis</name>
    <name type="common">Senegalese sole</name>
    <dbReference type="NCBI Taxonomy" id="28829"/>
    <lineage>
        <taxon>Eukaryota</taxon>
        <taxon>Metazoa</taxon>
        <taxon>Chordata</taxon>
        <taxon>Craniata</taxon>
        <taxon>Vertebrata</taxon>
        <taxon>Euteleostomi</taxon>
        <taxon>Actinopterygii</taxon>
        <taxon>Neopterygii</taxon>
        <taxon>Teleostei</taxon>
        <taxon>Neoteleostei</taxon>
        <taxon>Acanthomorphata</taxon>
        <taxon>Carangaria</taxon>
        <taxon>Pleuronectiformes</taxon>
        <taxon>Pleuronectoidei</taxon>
        <taxon>Soleidae</taxon>
        <taxon>Solea</taxon>
    </lineage>
</organism>
<comment type="caution">
    <text evidence="2">The sequence shown here is derived from an EMBL/GenBank/DDBJ whole genome shotgun (WGS) entry which is preliminary data.</text>
</comment>
<evidence type="ECO:0000256" key="1">
    <source>
        <dbReference type="SAM" id="MobiDB-lite"/>
    </source>
</evidence>
<reference evidence="2 3" key="1">
    <citation type="journal article" date="2021" name="Sci. Rep.">
        <title>Chromosome anchoring in Senegalese sole (Solea senegalensis) reveals sex-associated markers and genome rearrangements in flatfish.</title>
        <authorList>
            <person name="Guerrero-Cozar I."/>
            <person name="Gomez-Garrido J."/>
            <person name="Berbel C."/>
            <person name="Martinez-Blanch J.F."/>
            <person name="Alioto T."/>
            <person name="Claros M.G."/>
            <person name="Gagnaire P.A."/>
            <person name="Manchado M."/>
        </authorList>
    </citation>
    <scope>NUCLEOTIDE SEQUENCE [LARGE SCALE GENOMIC DNA]</scope>
    <source>
        <strain evidence="2">Sse05_10M</strain>
    </source>
</reference>
<feature type="compositionally biased region" description="Basic and acidic residues" evidence="1">
    <location>
        <begin position="12"/>
        <end position="21"/>
    </location>
</feature>
<gene>
    <name evidence="2" type="ORF">JOB18_003385</name>
</gene>
<sequence>MYNAASAIVDRIPGEQKHDQQEEGGQQLVNELACLSRHQGKCHENQINNQEHTNSAVKPAPLLTISFSYSTTCNEPVSLYIQYVLGTRQEYYHYIEIYWCRINHLDWINLRRMLIDVVCAKLVQLSLCYVEGGGAQLQQNLPRGMLTASYSRSIKECICQHC</sequence>
<dbReference type="AlphaFoldDB" id="A0AAV6RLP5"/>
<protein>
    <submittedName>
        <fullName evidence="2">Uncharacterized protein</fullName>
    </submittedName>
</protein>
<accession>A0AAV6RLP5</accession>
<feature type="region of interest" description="Disordered" evidence="1">
    <location>
        <begin position="1"/>
        <end position="22"/>
    </location>
</feature>
<dbReference type="Proteomes" id="UP000693946">
    <property type="component" value="Linkage Group LG18"/>
</dbReference>
<evidence type="ECO:0000313" key="3">
    <source>
        <dbReference type="Proteomes" id="UP000693946"/>
    </source>
</evidence>
<name>A0AAV6RLP5_SOLSE</name>
<keyword evidence="3" id="KW-1185">Reference proteome</keyword>
<proteinExistence type="predicted"/>
<evidence type="ECO:0000313" key="2">
    <source>
        <dbReference type="EMBL" id="KAG7506362.1"/>
    </source>
</evidence>